<evidence type="ECO:0000259" key="1">
    <source>
        <dbReference type="Pfam" id="PF00535"/>
    </source>
</evidence>
<sequence length="312" mass="35839">MDALQDNLVSLVMRTVGGRPREIRRALTSVAANTCQPIEVVIVYQGGDLAERQFLNSLQDEFSRLTIRVLHNTAVGDRRAENLNIGWEQATGRYLGFLDDDDTLEPHHCALLLAALQRSGRVWSYAQTTLRKENDALEIIEESQPFRRHSFSVAGLWTENFIPIHSFMIDRANLIDELRERPFCEALDRSEDWDFLIRLGFFHAPERVDEFTCNYYVSTGLRNTNLSLMENNDVERQERNRQAWARCKALVEQRKSALLGRVWWAQELFAGAVAIPVDGSVADEASTKNKICVPLLRSRIVRALIRRLERLL</sequence>
<keyword evidence="3" id="KW-1185">Reference proteome</keyword>
<gene>
    <name evidence="2" type="ORF">PQR63_11995</name>
</gene>
<dbReference type="InterPro" id="IPR029044">
    <property type="entry name" value="Nucleotide-diphossugar_trans"/>
</dbReference>
<name>A0ABW8Z832_9BURK</name>
<dbReference type="PANTHER" id="PTHR22916">
    <property type="entry name" value="GLYCOSYLTRANSFERASE"/>
    <property type="match status" value="1"/>
</dbReference>
<dbReference type="Pfam" id="PF00535">
    <property type="entry name" value="Glycos_transf_2"/>
    <property type="match status" value="1"/>
</dbReference>
<evidence type="ECO:0000313" key="3">
    <source>
        <dbReference type="Proteomes" id="UP001629214"/>
    </source>
</evidence>
<keyword evidence="2" id="KW-0328">Glycosyltransferase</keyword>
<dbReference type="InterPro" id="IPR001173">
    <property type="entry name" value="Glyco_trans_2-like"/>
</dbReference>
<evidence type="ECO:0000313" key="2">
    <source>
        <dbReference type="EMBL" id="MFL9879111.1"/>
    </source>
</evidence>
<accession>A0ABW8Z832</accession>
<dbReference type="PANTHER" id="PTHR22916:SF3">
    <property type="entry name" value="UDP-GLCNAC:BETAGAL BETA-1,3-N-ACETYLGLUCOSAMINYLTRANSFERASE-LIKE PROTEIN 1"/>
    <property type="match status" value="1"/>
</dbReference>
<protein>
    <submittedName>
        <fullName evidence="2">Glycosyltransferase</fullName>
        <ecNumber evidence="2">2.4.-.-</ecNumber>
    </submittedName>
</protein>
<keyword evidence="2" id="KW-0808">Transferase</keyword>
<organism evidence="2 3">
    <name type="scientific">Herbaspirillum rhizosphaerae</name>
    <dbReference type="NCBI Taxonomy" id="346179"/>
    <lineage>
        <taxon>Bacteria</taxon>
        <taxon>Pseudomonadati</taxon>
        <taxon>Pseudomonadota</taxon>
        <taxon>Betaproteobacteria</taxon>
        <taxon>Burkholderiales</taxon>
        <taxon>Oxalobacteraceae</taxon>
        <taxon>Herbaspirillum</taxon>
    </lineage>
</organism>
<reference evidence="2 3" key="1">
    <citation type="journal article" date="2024" name="Chem. Sci.">
        <title>Discovery of megapolipeptins by genome mining of a Burkholderiales bacteria collection.</title>
        <authorList>
            <person name="Paulo B.S."/>
            <person name="Recchia M.J.J."/>
            <person name="Lee S."/>
            <person name="Fergusson C.H."/>
            <person name="Romanowski S.B."/>
            <person name="Hernandez A."/>
            <person name="Krull N."/>
            <person name="Liu D.Y."/>
            <person name="Cavanagh H."/>
            <person name="Bos A."/>
            <person name="Gray C.A."/>
            <person name="Murphy B.T."/>
            <person name="Linington R.G."/>
            <person name="Eustaquio A.S."/>
        </authorList>
    </citation>
    <scope>NUCLEOTIDE SEQUENCE [LARGE SCALE GENOMIC DNA]</scope>
    <source>
        <strain evidence="2 3">RL21-008-BIB-B</strain>
    </source>
</reference>
<dbReference type="Proteomes" id="UP001629214">
    <property type="component" value="Unassembled WGS sequence"/>
</dbReference>
<proteinExistence type="predicted"/>
<dbReference type="Gene3D" id="3.90.550.10">
    <property type="entry name" value="Spore Coat Polysaccharide Biosynthesis Protein SpsA, Chain A"/>
    <property type="match status" value="1"/>
</dbReference>
<feature type="domain" description="Glycosyltransferase 2-like" evidence="1">
    <location>
        <begin position="20"/>
        <end position="138"/>
    </location>
</feature>
<dbReference type="EC" id="2.4.-.-" evidence="2"/>
<comment type="caution">
    <text evidence="2">The sequence shown here is derived from an EMBL/GenBank/DDBJ whole genome shotgun (WGS) entry which is preliminary data.</text>
</comment>
<dbReference type="RefSeq" id="WP_408168113.1">
    <property type="nucleotide sequence ID" value="NZ_JAQQFR010000007.1"/>
</dbReference>
<dbReference type="SUPFAM" id="SSF53448">
    <property type="entry name" value="Nucleotide-diphospho-sugar transferases"/>
    <property type="match status" value="1"/>
</dbReference>
<dbReference type="EMBL" id="JAQQFR010000007">
    <property type="protein sequence ID" value="MFL9879111.1"/>
    <property type="molecule type" value="Genomic_DNA"/>
</dbReference>
<dbReference type="GO" id="GO:0016757">
    <property type="term" value="F:glycosyltransferase activity"/>
    <property type="evidence" value="ECO:0007669"/>
    <property type="project" value="UniProtKB-KW"/>
</dbReference>